<dbReference type="GO" id="GO:0140938">
    <property type="term" value="F:histone H3 methyltransferase activity"/>
    <property type="evidence" value="ECO:0007669"/>
    <property type="project" value="UniProtKB-ARBA"/>
</dbReference>
<reference evidence="20" key="1">
    <citation type="submission" date="2019-03" db="EMBL/GenBank/DDBJ databases">
        <title>Improved annotation for the trematode Fasciola hepatica.</title>
        <authorList>
            <person name="Choi Y.-J."/>
            <person name="Martin J."/>
            <person name="Mitreva M."/>
        </authorList>
    </citation>
    <scope>NUCLEOTIDE SEQUENCE [LARGE SCALE GENOMIC DNA]</scope>
</reference>
<keyword evidence="21" id="KW-1185">Reference proteome</keyword>
<dbReference type="Pfam" id="PF22908">
    <property type="entry name" value="PHD_NSD"/>
    <property type="match status" value="1"/>
</dbReference>
<organism evidence="20 21">
    <name type="scientific">Fasciola hepatica</name>
    <name type="common">Liver fluke</name>
    <dbReference type="NCBI Taxonomy" id="6192"/>
    <lineage>
        <taxon>Eukaryota</taxon>
        <taxon>Metazoa</taxon>
        <taxon>Spiralia</taxon>
        <taxon>Lophotrochozoa</taxon>
        <taxon>Platyhelminthes</taxon>
        <taxon>Trematoda</taxon>
        <taxon>Digenea</taxon>
        <taxon>Plagiorchiida</taxon>
        <taxon>Echinostomata</taxon>
        <taxon>Echinostomatoidea</taxon>
        <taxon>Fasciolidae</taxon>
        <taxon>Fasciola</taxon>
    </lineage>
</organism>
<evidence type="ECO:0000313" key="20">
    <source>
        <dbReference type="EMBL" id="THD22417.1"/>
    </source>
</evidence>
<evidence type="ECO:0000256" key="14">
    <source>
        <dbReference type="ARBA" id="ARBA00023242"/>
    </source>
</evidence>
<dbReference type="CDD" id="cd15566">
    <property type="entry name" value="PHD3_NSD"/>
    <property type="match status" value="1"/>
</dbReference>
<sequence length="1705" mass="189775">MPAALIPERNCVLVSSSEVPRQSSEDQRLNGDLNWDGCASFDFLSHGDPTVIEADPTGELFSQNHSFTSPVSVITSVNGYWKQERFFTNRPPITAAIIEPSLCLTLSSDPGNEELMRKPQLFLAVRSPSGSDKEPEEKQSTVAMRTGIGDHGRFSRIKLSMRGAHVPSSNAKNSLTAFIKQRNKRSKLYRRRRDKTLVAKDRLVDLRKPWSVGELLWAHPGSPDPLPWWPAIVIQRPRKVVSVTEASRNHSGSDENAPVPVFLVCLLGPLKSFNLRRLPQTRLRLFSGRKEFDSFLRDSVLQAENKIKALRQFVIQPTLQSAWQVACDQAEAAREAEPGAAGRLALFPWATEAMFRQLFGAPLCLQPRKEKVCLSSNCDWHDKKYSWNCGDISPSELSSDDSCSDSDRSQTDIGRSRKSKTNKDEKRTLETISDMKKSCGSTLKNLVTRFEFEKLQFGHVTPRRVFVCSSCGMPGEHVPANGTNGVSGVRSDAAVSKTKHVIDNGFGPSVAQHTVDVRYPDIQQCSGSCGNYIHPGCAKSVDLPVVHKQRTTVNPDDTGHSSGSVNICEVSSHSLPDCTEESPSSQKVYACSLCLSHLRQCFICNQTQTCSQIFSGPILTSSGTLSSMTAAAAASVMACGTNFSSDSSPPISVDHKGLCAAEDEKLNAGLMQDQMIRCSVKTCSRWYHPSCLRKSPFSTAVRDRRAGAFSCPAHTCLACAVETPGTLPRPTPRYIRCFLCPAAYHPGEWCLPAGSKKIAHNWIICPRHALDGGSFQDVPRPLRIPIPSSTLTTMFQPTNVSWCFICSKGGRIICCEMCPASFHEECLKLDEVPDKFICEDCASGRFPRYGEIVWSRLPPNLNAHHNRGVKYLDHPVDIDSACDQMAHQVDEYASLTAGVYWWPGEIVHPQRLFRPDSEFGTQSGSFSFEVVDEISQKIVRQSEYPLGLFPVRLFGLTATSSNDCALPVIVWSTRARLFPYEEGDDKRSADTSVDSTGDDEDEPRGDRQRRRSSYHDDGEDEDPLLQLGKEIDEDQSIPDNEGDLRNCMSSPLSNLRSKSTRTRQRFSSQKPVDNVQQKCKQDTIINPALLEKRKEVYNAAVKEAAIGWHERREKFSQLLGRTRRPDYYKPIKVNWPLGSVRIYRLTDPSEAPRCECVPHADIEPCGPSSNCINRELHYECSPGACPNGEACQNQRFTKRLYPAQRPFWTGEERGWGLKTLVSINSGDFVNEYIGELIDEEEANRRLRFAHENNVTNYYMMKLDSQRIIDAGPKGNLSRFMNHSCNPNLNTQKWTVNGDNRIGLFAVRDIAAGEELTFDYNFVALGQERLNCRCGASNCTGFLGSSSSSITQSGTGGHHTNQRSTEDRLESNKQTVLEGASKTVAPSGLLSRGTAPNENALSKKERHECTCFRCGSTHPPPRIGFDSAQTAVSNEHRSWESERPCVSGKRRLERELKDLFADSNCHSSTVEKSPFTNKHLCFSRPEMDGSKRPARDLTCASSPVESPLLFCTKSDCGKAYHLSCLDLESPPSGRWYCPWHHCDACGRPAHVFCGLCPSSFCLAHVEGSITVLPPLPNKRASRMAGPRVGNSKLDSSKVMTWPSFMARIICMSHSNLIGNIRCPSKPNHDSLEKISIPMARSWSSRGRNKRSGSFKYHRSSVMLLRRPRAGRIADSKRINRASFCLKLRKAVVADSNDVRPAMYRTN</sequence>
<dbReference type="PROSITE" id="PS50868">
    <property type="entry name" value="POST_SET"/>
    <property type="match status" value="1"/>
</dbReference>
<keyword evidence="3" id="KW-0158">Chromosome</keyword>
<dbReference type="GO" id="GO:0016279">
    <property type="term" value="F:protein-lysine N-methyltransferase activity"/>
    <property type="evidence" value="ECO:0007669"/>
    <property type="project" value="UniProtKB-ARBA"/>
</dbReference>
<dbReference type="PROSITE" id="PS50280">
    <property type="entry name" value="SET"/>
    <property type="match status" value="1"/>
</dbReference>
<evidence type="ECO:0000256" key="8">
    <source>
        <dbReference type="ARBA" id="ARBA00022723"/>
    </source>
</evidence>
<accession>A0A4E0RP88</accession>
<dbReference type="CDD" id="cd15567">
    <property type="entry name" value="PHD4_NSD"/>
    <property type="match status" value="1"/>
</dbReference>
<dbReference type="InterPro" id="IPR000313">
    <property type="entry name" value="PWWP_dom"/>
</dbReference>
<keyword evidence="8" id="KW-0479">Metal-binding</keyword>
<dbReference type="SUPFAM" id="SSF82199">
    <property type="entry name" value="SET domain"/>
    <property type="match status" value="1"/>
</dbReference>
<dbReference type="SMART" id="SM00249">
    <property type="entry name" value="PHD"/>
    <property type="match status" value="4"/>
</dbReference>
<evidence type="ECO:0000256" key="13">
    <source>
        <dbReference type="ARBA" id="ARBA00023163"/>
    </source>
</evidence>
<dbReference type="CDD" id="cd19173">
    <property type="entry name" value="SET_NSD"/>
    <property type="match status" value="1"/>
</dbReference>
<feature type="compositionally biased region" description="Polar residues" evidence="15">
    <location>
        <begin position="1065"/>
        <end position="1077"/>
    </location>
</feature>
<evidence type="ECO:0000256" key="12">
    <source>
        <dbReference type="ARBA" id="ARBA00023015"/>
    </source>
</evidence>
<feature type="domain" description="PWWP" evidence="17">
    <location>
        <begin position="898"/>
        <end position="983"/>
    </location>
</feature>
<dbReference type="Gene3D" id="3.30.40.10">
    <property type="entry name" value="Zinc/RING finger domain, C3HC4 (zinc finger)"/>
    <property type="match status" value="3"/>
</dbReference>
<keyword evidence="12" id="KW-0805">Transcription regulation</keyword>
<dbReference type="InterPro" id="IPR001965">
    <property type="entry name" value="Znf_PHD"/>
</dbReference>
<keyword evidence="13" id="KW-0804">Transcription</keyword>
<feature type="region of interest" description="Disordered" evidence="15">
    <location>
        <begin position="982"/>
        <end position="1077"/>
    </location>
</feature>
<dbReference type="PANTHER" id="PTHR22884">
    <property type="entry name" value="SET DOMAIN PROTEINS"/>
    <property type="match status" value="1"/>
</dbReference>
<comment type="subcellular location">
    <subcellularLocation>
        <location evidence="2">Chromosome</location>
    </subcellularLocation>
    <subcellularLocation>
        <location evidence="1">Nucleus</location>
    </subcellularLocation>
</comment>
<evidence type="ECO:0000256" key="3">
    <source>
        <dbReference type="ARBA" id="ARBA00022454"/>
    </source>
</evidence>
<feature type="region of interest" description="Disordered" evidence="15">
    <location>
        <begin position="394"/>
        <end position="429"/>
    </location>
</feature>
<keyword evidence="6" id="KW-0808">Transferase</keyword>
<evidence type="ECO:0000259" key="18">
    <source>
        <dbReference type="PROSITE" id="PS50868"/>
    </source>
</evidence>
<dbReference type="Gene3D" id="2.170.270.10">
    <property type="entry name" value="SET domain"/>
    <property type="match status" value="1"/>
</dbReference>
<dbReference type="EMBL" id="JXXN02002777">
    <property type="protein sequence ID" value="THD22417.1"/>
    <property type="molecule type" value="Genomic_DNA"/>
</dbReference>
<evidence type="ECO:0000256" key="7">
    <source>
        <dbReference type="ARBA" id="ARBA00022691"/>
    </source>
</evidence>
<evidence type="ECO:0000256" key="5">
    <source>
        <dbReference type="ARBA" id="ARBA00022603"/>
    </source>
</evidence>
<evidence type="ECO:0000259" key="17">
    <source>
        <dbReference type="PROSITE" id="PS50812"/>
    </source>
</evidence>
<keyword evidence="5" id="KW-0489">Methyltransferase</keyword>
<keyword evidence="7" id="KW-0949">S-adenosyl-L-methionine</keyword>
<feature type="domain" description="SET" evidence="16">
    <location>
        <begin position="1198"/>
        <end position="1320"/>
    </location>
</feature>
<evidence type="ECO:0000256" key="15">
    <source>
        <dbReference type="SAM" id="MobiDB-lite"/>
    </source>
</evidence>
<evidence type="ECO:0000256" key="9">
    <source>
        <dbReference type="ARBA" id="ARBA00022737"/>
    </source>
</evidence>
<evidence type="ECO:0000313" key="21">
    <source>
        <dbReference type="Proteomes" id="UP000230066"/>
    </source>
</evidence>
<dbReference type="Pfam" id="PF00856">
    <property type="entry name" value="SET"/>
    <property type="match status" value="1"/>
</dbReference>
<keyword evidence="4" id="KW-0597">Phosphoprotein</keyword>
<dbReference type="InterPro" id="IPR019786">
    <property type="entry name" value="Zinc_finger_PHD-type_CS"/>
</dbReference>
<dbReference type="Pfam" id="PF23004">
    <property type="entry name" value="PHDvar_NSD"/>
    <property type="match status" value="1"/>
</dbReference>
<feature type="region of interest" description="Disordered" evidence="15">
    <location>
        <begin position="1347"/>
        <end position="1400"/>
    </location>
</feature>
<proteinExistence type="predicted"/>
<dbReference type="InterPro" id="IPR001214">
    <property type="entry name" value="SET_dom"/>
</dbReference>
<dbReference type="InterPro" id="IPR011011">
    <property type="entry name" value="Znf_FYVE_PHD"/>
</dbReference>
<evidence type="ECO:0000256" key="1">
    <source>
        <dbReference type="ARBA" id="ARBA00004123"/>
    </source>
</evidence>
<dbReference type="GO" id="GO:0008270">
    <property type="term" value="F:zinc ion binding"/>
    <property type="evidence" value="ECO:0007669"/>
    <property type="project" value="UniProtKB-KW"/>
</dbReference>
<dbReference type="InterPro" id="IPR006560">
    <property type="entry name" value="AWS_dom"/>
</dbReference>
<dbReference type="Pfam" id="PF17907">
    <property type="entry name" value="AWS"/>
    <property type="match status" value="1"/>
</dbReference>
<keyword evidence="11" id="KW-0862">Zinc</keyword>
<dbReference type="Proteomes" id="UP000230066">
    <property type="component" value="Unassembled WGS sequence"/>
</dbReference>
<dbReference type="InterPro" id="IPR003616">
    <property type="entry name" value="Post-SET_dom"/>
</dbReference>
<dbReference type="PROSITE" id="PS51215">
    <property type="entry name" value="AWS"/>
    <property type="match status" value="1"/>
</dbReference>
<dbReference type="GO" id="GO:0032259">
    <property type="term" value="P:methylation"/>
    <property type="evidence" value="ECO:0007669"/>
    <property type="project" value="UniProtKB-KW"/>
</dbReference>
<dbReference type="InterPro" id="IPR041306">
    <property type="entry name" value="C5HCH"/>
</dbReference>
<keyword evidence="9" id="KW-0677">Repeat</keyword>
<keyword evidence="10" id="KW-0863">Zinc-finger</keyword>
<dbReference type="PROSITE" id="PS01359">
    <property type="entry name" value="ZF_PHD_1"/>
    <property type="match status" value="1"/>
</dbReference>
<dbReference type="PROSITE" id="PS50812">
    <property type="entry name" value="PWWP"/>
    <property type="match status" value="1"/>
</dbReference>
<feature type="compositionally biased region" description="Polar residues" evidence="15">
    <location>
        <begin position="1047"/>
        <end position="1057"/>
    </location>
</feature>
<dbReference type="SMART" id="SM00570">
    <property type="entry name" value="AWS"/>
    <property type="match status" value="1"/>
</dbReference>
<evidence type="ECO:0000259" key="16">
    <source>
        <dbReference type="PROSITE" id="PS50280"/>
    </source>
</evidence>
<dbReference type="GO" id="GO:0005694">
    <property type="term" value="C:chromosome"/>
    <property type="evidence" value="ECO:0007669"/>
    <property type="project" value="UniProtKB-SubCell"/>
</dbReference>
<dbReference type="InterPro" id="IPR055198">
    <property type="entry name" value="NSD_PHD"/>
</dbReference>
<dbReference type="InterPro" id="IPR046341">
    <property type="entry name" value="SET_dom_sf"/>
</dbReference>
<dbReference type="SUPFAM" id="SSF57903">
    <property type="entry name" value="FYVE/PHD zinc finger"/>
    <property type="match status" value="3"/>
</dbReference>
<feature type="domain" description="Post-SET" evidence="18">
    <location>
        <begin position="1327"/>
        <end position="1343"/>
    </location>
</feature>
<name>A0A4E0RP88_FASHE</name>
<feature type="domain" description="AWS" evidence="19">
    <location>
        <begin position="1149"/>
        <end position="1200"/>
    </location>
</feature>
<dbReference type="SMART" id="SM00317">
    <property type="entry name" value="SET"/>
    <property type="match status" value="1"/>
</dbReference>
<evidence type="ECO:0000256" key="4">
    <source>
        <dbReference type="ARBA" id="ARBA00022553"/>
    </source>
</evidence>
<evidence type="ECO:0000256" key="10">
    <source>
        <dbReference type="ARBA" id="ARBA00022771"/>
    </source>
</evidence>
<dbReference type="InterPro" id="IPR013083">
    <property type="entry name" value="Znf_RING/FYVE/PHD"/>
</dbReference>
<evidence type="ECO:0000256" key="6">
    <source>
        <dbReference type="ARBA" id="ARBA00022679"/>
    </source>
</evidence>
<dbReference type="GO" id="GO:0005634">
    <property type="term" value="C:nucleus"/>
    <property type="evidence" value="ECO:0007669"/>
    <property type="project" value="UniProtKB-SubCell"/>
</dbReference>
<evidence type="ECO:0000256" key="2">
    <source>
        <dbReference type="ARBA" id="ARBA00004286"/>
    </source>
</evidence>
<dbReference type="InterPro" id="IPR055197">
    <property type="entry name" value="PHDvar_NSD"/>
</dbReference>
<evidence type="ECO:0000259" key="19">
    <source>
        <dbReference type="PROSITE" id="PS51215"/>
    </source>
</evidence>
<dbReference type="InterPro" id="IPR050777">
    <property type="entry name" value="SET2_Histone-Lys_MeTrsfase"/>
</dbReference>
<dbReference type="SMART" id="SM00508">
    <property type="entry name" value="PostSET"/>
    <property type="match status" value="1"/>
</dbReference>
<protein>
    <submittedName>
        <fullName evidence="20">Histone-lysine N-methyltransferase</fullName>
    </submittedName>
</protein>
<dbReference type="Pfam" id="PF17982">
    <property type="entry name" value="C5HCH"/>
    <property type="match status" value="1"/>
</dbReference>
<keyword evidence="14" id="KW-0539">Nucleus</keyword>
<comment type="caution">
    <text evidence="20">The sequence shown here is derived from an EMBL/GenBank/DDBJ whole genome shotgun (WGS) entry which is preliminary data.</text>
</comment>
<gene>
    <name evidence="20" type="ORF">D915_006852</name>
</gene>
<evidence type="ECO:0000256" key="11">
    <source>
        <dbReference type="ARBA" id="ARBA00022833"/>
    </source>
</evidence>